<dbReference type="GO" id="GO:0007018">
    <property type="term" value="P:microtubule-based movement"/>
    <property type="evidence" value="ECO:0007669"/>
    <property type="project" value="InterPro"/>
</dbReference>
<evidence type="ECO:0000256" key="6">
    <source>
        <dbReference type="SAM" id="MobiDB-lite"/>
    </source>
</evidence>
<keyword evidence="10" id="KW-1185">Reference proteome</keyword>
<dbReference type="GO" id="GO:0005874">
    <property type="term" value="C:microtubule"/>
    <property type="evidence" value="ECO:0007669"/>
    <property type="project" value="UniProtKB-KW"/>
</dbReference>
<dbReference type="InterPro" id="IPR027417">
    <property type="entry name" value="P-loop_NTPase"/>
</dbReference>
<keyword evidence="4" id="KW-0547">Nucleotide-binding</keyword>
<name>A0A5J9VHF2_9POAL</name>
<feature type="coiled-coil region" evidence="5">
    <location>
        <begin position="311"/>
        <end position="366"/>
    </location>
</feature>
<dbReference type="GO" id="GO:0005524">
    <property type="term" value="F:ATP binding"/>
    <property type="evidence" value="ECO:0007669"/>
    <property type="project" value="UniProtKB-UniRule"/>
</dbReference>
<proteinExistence type="inferred from homology"/>
<feature type="domain" description="Calponin-homology (CH)" evidence="7">
    <location>
        <begin position="14"/>
        <end position="119"/>
    </location>
</feature>
<evidence type="ECO:0000313" key="10">
    <source>
        <dbReference type="Proteomes" id="UP000324897"/>
    </source>
</evidence>
<comment type="caution">
    <text evidence="9">The sequence shown here is derived from an EMBL/GenBank/DDBJ whole genome shotgun (WGS) entry which is preliminary data.</text>
</comment>
<dbReference type="OrthoDB" id="3176171at2759"/>
<gene>
    <name evidence="9" type="ORF">EJB05_17019</name>
</gene>
<accession>A0A5J9VHF2</accession>
<feature type="domain" description="Kinesin motor" evidence="8">
    <location>
        <begin position="476"/>
        <end position="770"/>
    </location>
</feature>
<feature type="region of interest" description="Disordered" evidence="6">
    <location>
        <begin position="884"/>
        <end position="909"/>
    </location>
</feature>
<dbReference type="SMART" id="SM00033">
    <property type="entry name" value="CH"/>
    <property type="match status" value="1"/>
</dbReference>
<dbReference type="InterPro" id="IPR036872">
    <property type="entry name" value="CH_dom_sf"/>
</dbReference>
<evidence type="ECO:0000313" key="9">
    <source>
        <dbReference type="EMBL" id="TVU35148.1"/>
    </source>
</evidence>
<evidence type="ECO:0008006" key="11">
    <source>
        <dbReference type="Google" id="ProtNLM"/>
    </source>
</evidence>
<keyword evidence="2" id="KW-0493">Microtubule</keyword>
<dbReference type="InterPro" id="IPR001752">
    <property type="entry name" value="Kinesin_motor_dom"/>
</dbReference>
<dbReference type="Proteomes" id="UP000324897">
    <property type="component" value="Unassembled WGS sequence"/>
</dbReference>
<organism evidence="9 10">
    <name type="scientific">Eragrostis curvula</name>
    <name type="common">weeping love grass</name>
    <dbReference type="NCBI Taxonomy" id="38414"/>
    <lineage>
        <taxon>Eukaryota</taxon>
        <taxon>Viridiplantae</taxon>
        <taxon>Streptophyta</taxon>
        <taxon>Embryophyta</taxon>
        <taxon>Tracheophyta</taxon>
        <taxon>Spermatophyta</taxon>
        <taxon>Magnoliopsida</taxon>
        <taxon>Liliopsida</taxon>
        <taxon>Poales</taxon>
        <taxon>Poaceae</taxon>
        <taxon>PACMAD clade</taxon>
        <taxon>Chloridoideae</taxon>
        <taxon>Eragrostideae</taxon>
        <taxon>Eragrostidinae</taxon>
        <taxon>Eragrostis</taxon>
    </lineage>
</organism>
<dbReference type="PROSITE" id="PS50067">
    <property type="entry name" value="KINESIN_MOTOR_2"/>
    <property type="match status" value="1"/>
</dbReference>
<dbReference type="PANTHER" id="PTHR47972:SF64">
    <property type="entry name" value="KINESIN-LIKE PROTEIN KIN-14C"/>
    <property type="match status" value="1"/>
</dbReference>
<evidence type="ECO:0000256" key="3">
    <source>
        <dbReference type="ARBA" id="ARBA00023175"/>
    </source>
</evidence>
<dbReference type="Pfam" id="PF16796">
    <property type="entry name" value="Microtub_bd"/>
    <property type="match status" value="1"/>
</dbReference>
<protein>
    <recommendedName>
        <fullName evidence="11">Kinesin motor domain-containing protein</fullName>
    </recommendedName>
</protein>
<feature type="binding site" evidence="4">
    <location>
        <begin position="560"/>
        <end position="567"/>
    </location>
    <ligand>
        <name>ATP</name>
        <dbReference type="ChEBI" id="CHEBI:30616"/>
    </ligand>
</feature>
<evidence type="ECO:0000256" key="4">
    <source>
        <dbReference type="PROSITE-ProRule" id="PRU00283"/>
    </source>
</evidence>
<dbReference type="PROSITE" id="PS50021">
    <property type="entry name" value="CH"/>
    <property type="match status" value="1"/>
</dbReference>
<dbReference type="AlphaFoldDB" id="A0A5J9VHF2"/>
<evidence type="ECO:0000256" key="2">
    <source>
        <dbReference type="ARBA" id="ARBA00022701"/>
    </source>
</evidence>
<dbReference type="Gene3D" id="1.10.418.10">
    <property type="entry name" value="Calponin-like domain"/>
    <property type="match status" value="1"/>
</dbReference>
<reference evidence="9 10" key="1">
    <citation type="journal article" date="2019" name="Sci. Rep.">
        <title>A high-quality genome of Eragrostis curvula grass provides insights into Poaceae evolution and supports new strategies to enhance forage quality.</title>
        <authorList>
            <person name="Carballo J."/>
            <person name="Santos B.A.C.M."/>
            <person name="Zappacosta D."/>
            <person name="Garbus I."/>
            <person name="Selva J.P."/>
            <person name="Gallo C.A."/>
            <person name="Diaz A."/>
            <person name="Albertini E."/>
            <person name="Caccamo M."/>
            <person name="Echenique V."/>
        </authorList>
    </citation>
    <scope>NUCLEOTIDE SEQUENCE [LARGE SCALE GENOMIC DNA]</scope>
    <source>
        <strain evidence="10">cv. Victoria</strain>
        <tissue evidence="9">Leaf</tissue>
    </source>
</reference>
<dbReference type="SMART" id="SM00129">
    <property type="entry name" value="KISc"/>
    <property type="match status" value="1"/>
</dbReference>
<dbReference type="Pfam" id="PF00225">
    <property type="entry name" value="Kinesin"/>
    <property type="match status" value="1"/>
</dbReference>
<evidence type="ECO:0000259" key="8">
    <source>
        <dbReference type="PROSITE" id="PS50067"/>
    </source>
</evidence>
<dbReference type="FunFam" id="3.40.850.10:FF:000111">
    <property type="entry name" value="p-loop nucleoside triphosphate hydrolase superfamily protein with CH (Calponin Homology) domain"/>
    <property type="match status" value="1"/>
</dbReference>
<dbReference type="Gramene" id="TVU35148">
    <property type="protein sequence ID" value="TVU35148"/>
    <property type="gene ID" value="EJB05_17019"/>
</dbReference>
<keyword evidence="4" id="KW-0067">ATP-binding</keyword>
<dbReference type="FunFam" id="1.10.418.10:FF:000065">
    <property type="entry name" value="p-loop nucleoside triphosphate hydrolase superfamily protein with CH (Calponin Homology) domain"/>
    <property type="match status" value="1"/>
</dbReference>
<dbReference type="Pfam" id="PF00307">
    <property type="entry name" value="CH"/>
    <property type="match status" value="1"/>
</dbReference>
<keyword evidence="5" id="KW-0175">Coiled coil</keyword>
<evidence type="ECO:0000259" key="7">
    <source>
        <dbReference type="PROSITE" id="PS50021"/>
    </source>
</evidence>
<dbReference type="SUPFAM" id="SSF52540">
    <property type="entry name" value="P-loop containing nucleoside triphosphate hydrolases"/>
    <property type="match status" value="1"/>
</dbReference>
<dbReference type="InterPro" id="IPR036961">
    <property type="entry name" value="Kinesin_motor_dom_sf"/>
</dbReference>
<feature type="region of interest" description="Disordered" evidence="6">
    <location>
        <begin position="821"/>
        <end position="849"/>
    </location>
</feature>
<dbReference type="InterPro" id="IPR031852">
    <property type="entry name" value="Vik1/Cik1_MT-bd"/>
</dbReference>
<dbReference type="Gene3D" id="3.40.850.10">
    <property type="entry name" value="Kinesin motor domain"/>
    <property type="match status" value="2"/>
</dbReference>
<dbReference type="PRINTS" id="PR00380">
    <property type="entry name" value="KINESINHEAVY"/>
</dbReference>
<comment type="similarity">
    <text evidence="1">Belongs to the TRAFAC class myosin-kinesin ATPase superfamily. Kinesin family. KIN-14 subfamily.</text>
</comment>
<dbReference type="PANTHER" id="PTHR47972">
    <property type="entry name" value="KINESIN-LIKE PROTEIN KLP-3"/>
    <property type="match status" value="1"/>
</dbReference>
<dbReference type="InterPro" id="IPR001715">
    <property type="entry name" value="CH_dom"/>
</dbReference>
<dbReference type="EMBL" id="RWGY01000009">
    <property type="protein sequence ID" value="TVU35148.1"/>
    <property type="molecule type" value="Genomic_DNA"/>
</dbReference>
<sequence length="957" mass="107178">MGNVDDEYDEFNAANRRAEVIDWLGGLLPEFDLPLDSSDEELREYLIDGTALCYIADKLMPGVQEGMWGGFASDQRSNVKKFLSVVAEMGLPGFSVKDLEEGSVSSVVECLLALKYNVTNGSGQNISNNPVKTPLRRRLELRGDSKSQQRSTPHSGTLLLLNFVPLEYVTFMCWQKVQDVFQAKRGSYTDLSAAKISEMMHSNSLDNAPTQSLLRVVNGILDESIERKRGEIPHRVVYLLRNVIQEIEHRFSIQADHIRNQNNVIKTREDKYRSKIKALETLVNGTNEENEMTINRLELVEVEKSKIDEKRKLSEQDMVRLMREKENAESRIASLQQEIQVISRMHEEYRKQMEKETRQMEEHLAMRVKEAEFLLIQSNKKVEEIESASHLKSQLWSRKANVFQSFMDNQKLTIKDIRISSQSIKQEMFALQMKWRDEISNIGHELNGLVNAAENYHKVLAENQKLFNEVQELKGNIRVYCRVRPFLPGQDGKATAVDYIGENGEILISNPSKQGKEGHRLFKFNKVFGTRASQADVFSDIQPLIRSVLDGFNVCIFAYGQTGSGKTYTMSGPGTSKEDWGVNYRALNDLFDISLSRRNAFSYEPNGLVVPDASLHPVESTSDVLELMEIGQRNRAVGSTALNERSSRSHSILTVHVRGLDLKNGSTSRGCLHLIDLAGSERVERSEATGDRLKEAQHINKSLSALGDVIFALAQRNAHVPYRNSKLTQVLQSSLGGQAKTLMFVQVNPDVESYSETISTLKFAERVSGVELGAARSNKEGKDIKELLEQVSYLKDTISRKDMEIDQLQLLKDKAKYSGVITERNDSSQQTQQSSGAGGSGEAECDDNLSDDGCSVAGTEYSVGAASEATAQKTPSRIARIFLTKNGQPANSKPKPRESALKPPDAQSHEICTNPGWRVCSQASEKEVGDVFQQQMGVAILMHLCNLTKQLVLKHNG</sequence>
<dbReference type="SUPFAM" id="SSF47576">
    <property type="entry name" value="Calponin-homology domain, CH-domain"/>
    <property type="match status" value="1"/>
</dbReference>
<dbReference type="GO" id="GO:0008017">
    <property type="term" value="F:microtubule binding"/>
    <property type="evidence" value="ECO:0007669"/>
    <property type="project" value="InterPro"/>
</dbReference>
<keyword evidence="3 4" id="KW-0505">Motor protein</keyword>
<dbReference type="InterPro" id="IPR027640">
    <property type="entry name" value="Kinesin-like_fam"/>
</dbReference>
<dbReference type="GO" id="GO:0003777">
    <property type="term" value="F:microtubule motor activity"/>
    <property type="evidence" value="ECO:0007669"/>
    <property type="project" value="InterPro"/>
</dbReference>
<evidence type="ECO:0000256" key="5">
    <source>
        <dbReference type="SAM" id="Coils"/>
    </source>
</evidence>
<evidence type="ECO:0000256" key="1">
    <source>
        <dbReference type="ARBA" id="ARBA00010899"/>
    </source>
</evidence>
<dbReference type="FunFam" id="3.40.850.10:FF:000178">
    <property type="entry name" value="Kinesin-related protein3"/>
    <property type="match status" value="1"/>
</dbReference>